<gene>
    <name evidence="1" type="ORF">HPB48_004237</name>
</gene>
<evidence type="ECO:0000313" key="1">
    <source>
        <dbReference type="EMBL" id="KAH9375591.1"/>
    </source>
</evidence>
<dbReference type="Proteomes" id="UP000821853">
    <property type="component" value="Chromosome 5"/>
</dbReference>
<sequence>MFDLKKQIEALLTHLSSTLLDRLQRLRAKCHVPGVYSDITDGYLYRSVRNQLSMAWSDLTLTFNTDGAPVFESSKFST</sequence>
<organism evidence="1 2">
    <name type="scientific">Haemaphysalis longicornis</name>
    <name type="common">Bush tick</name>
    <dbReference type="NCBI Taxonomy" id="44386"/>
    <lineage>
        <taxon>Eukaryota</taxon>
        <taxon>Metazoa</taxon>
        <taxon>Ecdysozoa</taxon>
        <taxon>Arthropoda</taxon>
        <taxon>Chelicerata</taxon>
        <taxon>Arachnida</taxon>
        <taxon>Acari</taxon>
        <taxon>Parasitiformes</taxon>
        <taxon>Ixodida</taxon>
        <taxon>Ixodoidea</taxon>
        <taxon>Ixodidae</taxon>
        <taxon>Haemaphysalinae</taxon>
        <taxon>Haemaphysalis</taxon>
    </lineage>
</organism>
<proteinExistence type="predicted"/>
<name>A0A9J6GM25_HAELO</name>
<accession>A0A9J6GM25</accession>
<dbReference type="AlphaFoldDB" id="A0A9J6GM25"/>
<dbReference type="EMBL" id="JABSTR010000007">
    <property type="protein sequence ID" value="KAH9375591.1"/>
    <property type="molecule type" value="Genomic_DNA"/>
</dbReference>
<keyword evidence="2" id="KW-1185">Reference proteome</keyword>
<evidence type="ECO:0000313" key="2">
    <source>
        <dbReference type="Proteomes" id="UP000821853"/>
    </source>
</evidence>
<dbReference type="VEuPathDB" id="VectorBase:HLOH_050931"/>
<comment type="caution">
    <text evidence="1">The sequence shown here is derived from an EMBL/GenBank/DDBJ whole genome shotgun (WGS) entry which is preliminary data.</text>
</comment>
<protein>
    <submittedName>
        <fullName evidence="1">Uncharacterized protein</fullName>
    </submittedName>
</protein>
<dbReference type="OrthoDB" id="8194903at2759"/>
<reference evidence="1 2" key="1">
    <citation type="journal article" date="2020" name="Cell">
        <title>Large-Scale Comparative Analyses of Tick Genomes Elucidate Their Genetic Diversity and Vector Capacities.</title>
        <authorList>
            <consortium name="Tick Genome and Microbiome Consortium (TIGMIC)"/>
            <person name="Jia N."/>
            <person name="Wang J."/>
            <person name="Shi W."/>
            <person name="Du L."/>
            <person name="Sun Y."/>
            <person name="Zhan W."/>
            <person name="Jiang J.F."/>
            <person name="Wang Q."/>
            <person name="Zhang B."/>
            <person name="Ji P."/>
            <person name="Bell-Sakyi L."/>
            <person name="Cui X.M."/>
            <person name="Yuan T.T."/>
            <person name="Jiang B.G."/>
            <person name="Yang W.F."/>
            <person name="Lam T.T."/>
            <person name="Chang Q.C."/>
            <person name="Ding S.J."/>
            <person name="Wang X.J."/>
            <person name="Zhu J.G."/>
            <person name="Ruan X.D."/>
            <person name="Zhao L."/>
            <person name="Wei J.T."/>
            <person name="Ye R.Z."/>
            <person name="Que T.C."/>
            <person name="Du C.H."/>
            <person name="Zhou Y.H."/>
            <person name="Cheng J.X."/>
            <person name="Dai P.F."/>
            <person name="Guo W.B."/>
            <person name="Han X.H."/>
            <person name="Huang E.J."/>
            <person name="Li L.F."/>
            <person name="Wei W."/>
            <person name="Gao Y.C."/>
            <person name="Liu J.Z."/>
            <person name="Shao H.Z."/>
            <person name="Wang X."/>
            <person name="Wang C.C."/>
            <person name="Yang T.C."/>
            <person name="Huo Q.B."/>
            <person name="Li W."/>
            <person name="Chen H.Y."/>
            <person name="Chen S.E."/>
            <person name="Zhou L.G."/>
            <person name="Ni X.B."/>
            <person name="Tian J.H."/>
            <person name="Sheng Y."/>
            <person name="Liu T."/>
            <person name="Pan Y.S."/>
            <person name="Xia L.Y."/>
            <person name="Li J."/>
            <person name="Zhao F."/>
            <person name="Cao W.C."/>
        </authorList>
    </citation>
    <scope>NUCLEOTIDE SEQUENCE [LARGE SCALE GENOMIC DNA]</scope>
    <source>
        <strain evidence="1">HaeL-2018</strain>
    </source>
</reference>